<dbReference type="SUPFAM" id="SSF50475">
    <property type="entry name" value="FMN-binding split barrel"/>
    <property type="match status" value="1"/>
</dbReference>
<dbReference type="InterPro" id="IPR012349">
    <property type="entry name" value="Split_barrel_FMN-bd"/>
</dbReference>
<comment type="caution">
    <text evidence="3">The sequence shown here is derived from an EMBL/GenBank/DDBJ whole genome shotgun (WGS) entry which is preliminary data.</text>
</comment>
<proteinExistence type="predicted"/>
<dbReference type="Gene3D" id="2.30.110.10">
    <property type="entry name" value="Electron Transport, Fmn-binding Protein, Chain A"/>
    <property type="match status" value="1"/>
</dbReference>
<gene>
    <name evidence="3" type="ORF">EV644_10314</name>
</gene>
<evidence type="ECO:0000256" key="1">
    <source>
        <dbReference type="ARBA" id="ARBA00023002"/>
    </source>
</evidence>
<reference evidence="3 4" key="1">
    <citation type="journal article" date="2015" name="Stand. Genomic Sci.">
        <title>Genomic Encyclopedia of Bacterial and Archaeal Type Strains, Phase III: the genomes of soil and plant-associated and newly described type strains.</title>
        <authorList>
            <person name="Whitman W.B."/>
            <person name="Woyke T."/>
            <person name="Klenk H.P."/>
            <person name="Zhou Y."/>
            <person name="Lilburn T.G."/>
            <person name="Beck B.J."/>
            <person name="De Vos P."/>
            <person name="Vandamme P."/>
            <person name="Eisen J.A."/>
            <person name="Garrity G."/>
            <person name="Hugenholtz P."/>
            <person name="Kyrpides N.C."/>
        </authorList>
    </citation>
    <scope>NUCLEOTIDE SEQUENCE [LARGE SCALE GENOMIC DNA]</scope>
    <source>
        <strain evidence="3 4">VKM Ac-2538</strain>
    </source>
</reference>
<keyword evidence="1" id="KW-0560">Oxidoreductase</keyword>
<dbReference type="Proteomes" id="UP000295818">
    <property type="component" value="Unassembled WGS sequence"/>
</dbReference>
<evidence type="ECO:0000259" key="2">
    <source>
        <dbReference type="Pfam" id="PF01243"/>
    </source>
</evidence>
<accession>A0ABY2BP11</accession>
<dbReference type="PANTHER" id="PTHR35176">
    <property type="entry name" value="HEME OXYGENASE HI_0854-RELATED"/>
    <property type="match status" value="1"/>
</dbReference>
<dbReference type="InterPro" id="IPR052019">
    <property type="entry name" value="F420H2_bilvrd_red/Heme_oxyg"/>
</dbReference>
<dbReference type="PANTHER" id="PTHR35176:SF6">
    <property type="entry name" value="HEME OXYGENASE HI_0854-RELATED"/>
    <property type="match status" value="1"/>
</dbReference>
<evidence type="ECO:0000313" key="4">
    <source>
        <dbReference type="Proteomes" id="UP000295818"/>
    </source>
</evidence>
<name>A0ABY2BP11_9ACTN</name>
<protein>
    <submittedName>
        <fullName evidence="3">PPOX class probable F420-dependent enzyme</fullName>
    </submittedName>
</protein>
<keyword evidence="4" id="KW-1185">Reference proteome</keyword>
<dbReference type="InterPro" id="IPR011576">
    <property type="entry name" value="Pyridox_Oxase_N"/>
</dbReference>
<sequence length="129" mass="13854">MLESDALGHLVTINPDGSPQVSVIWIGLDGDEIVAAHVPNNQKVKNIRRDGRVVLSIETPNKNEQGLTEYLVIKGTARITEGGAVEVLRELAKTYIGPDADFLPGDNLPAGYVTHITVDRISGVGPWTS</sequence>
<dbReference type="NCBIfam" id="TIGR03618">
    <property type="entry name" value="Rv1155_F420"/>
    <property type="match status" value="1"/>
</dbReference>
<dbReference type="Pfam" id="PF01243">
    <property type="entry name" value="PNPOx_N"/>
    <property type="match status" value="1"/>
</dbReference>
<dbReference type="InterPro" id="IPR019920">
    <property type="entry name" value="F420-binding_dom_put"/>
</dbReference>
<evidence type="ECO:0000313" key="3">
    <source>
        <dbReference type="EMBL" id="TCO27319.1"/>
    </source>
</evidence>
<feature type="domain" description="Pyridoxamine 5'-phosphate oxidase N-terminal" evidence="2">
    <location>
        <begin position="3"/>
        <end position="116"/>
    </location>
</feature>
<organism evidence="3 4">
    <name type="scientific">Kribbella orskensis</name>
    <dbReference type="NCBI Taxonomy" id="2512216"/>
    <lineage>
        <taxon>Bacteria</taxon>
        <taxon>Bacillati</taxon>
        <taxon>Actinomycetota</taxon>
        <taxon>Actinomycetes</taxon>
        <taxon>Propionibacteriales</taxon>
        <taxon>Kribbellaceae</taxon>
        <taxon>Kribbella</taxon>
    </lineage>
</organism>
<dbReference type="EMBL" id="SLWM01000003">
    <property type="protein sequence ID" value="TCO27319.1"/>
    <property type="molecule type" value="Genomic_DNA"/>
</dbReference>